<dbReference type="InterPro" id="IPR011990">
    <property type="entry name" value="TPR-like_helical_dom_sf"/>
</dbReference>
<evidence type="ECO:0000313" key="4">
    <source>
        <dbReference type="Proteomes" id="UP000799302"/>
    </source>
</evidence>
<dbReference type="Proteomes" id="UP000799302">
    <property type="component" value="Unassembled WGS sequence"/>
</dbReference>
<dbReference type="AlphaFoldDB" id="A0A6A6U722"/>
<dbReference type="InterPro" id="IPR001214">
    <property type="entry name" value="SET_dom"/>
</dbReference>
<dbReference type="CDD" id="cd20071">
    <property type="entry name" value="SET_SMYD"/>
    <property type="match status" value="1"/>
</dbReference>
<organism evidence="3 4">
    <name type="scientific">Microthyrium microscopicum</name>
    <dbReference type="NCBI Taxonomy" id="703497"/>
    <lineage>
        <taxon>Eukaryota</taxon>
        <taxon>Fungi</taxon>
        <taxon>Dikarya</taxon>
        <taxon>Ascomycota</taxon>
        <taxon>Pezizomycotina</taxon>
        <taxon>Dothideomycetes</taxon>
        <taxon>Dothideomycetes incertae sedis</taxon>
        <taxon>Microthyriales</taxon>
        <taxon>Microthyriaceae</taxon>
        <taxon>Microthyrium</taxon>
    </lineage>
</organism>
<feature type="signal peptide" evidence="1">
    <location>
        <begin position="1"/>
        <end position="34"/>
    </location>
</feature>
<dbReference type="PANTHER" id="PTHR47332:SF6">
    <property type="entry name" value="SET DOMAIN-CONTAINING PROTEIN"/>
    <property type="match status" value="1"/>
</dbReference>
<reference evidence="3" key="1">
    <citation type="journal article" date="2020" name="Stud. Mycol.">
        <title>101 Dothideomycetes genomes: a test case for predicting lifestyles and emergence of pathogens.</title>
        <authorList>
            <person name="Haridas S."/>
            <person name="Albert R."/>
            <person name="Binder M."/>
            <person name="Bloem J."/>
            <person name="Labutti K."/>
            <person name="Salamov A."/>
            <person name="Andreopoulos B."/>
            <person name="Baker S."/>
            <person name="Barry K."/>
            <person name="Bills G."/>
            <person name="Bluhm B."/>
            <person name="Cannon C."/>
            <person name="Castanera R."/>
            <person name="Culley D."/>
            <person name="Daum C."/>
            <person name="Ezra D."/>
            <person name="Gonzalez J."/>
            <person name="Henrissat B."/>
            <person name="Kuo A."/>
            <person name="Liang C."/>
            <person name="Lipzen A."/>
            <person name="Lutzoni F."/>
            <person name="Magnuson J."/>
            <person name="Mondo S."/>
            <person name="Nolan M."/>
            <person name="Ohm R."/>
            <person name="Pangilinan J."/>
            <person name="Park H.-J."/>
            <person name="Ramirez L."/>
            <person name="Alfaro M."/>
            <person name="Sun H."/>
            <person name="Tritt A."/>
            <person name="Yoshinaga Y."/>
            <person name="Zwiers L.-H."/>
            <person name="Turgeon B."/>
            <person name="Goodwin S."/>
            <person name="Spatafora J."/>
            <person name="Crous P."/>
            <person name="Grigoriev I."/>
        </authorList>
    </citation>
    <scope>NUCLEOTIDE SEQUENCE</scope>
    <source>
        <strain evidence="3">CBS 115976</strain>
    </source>
</reference>
<dbReference type="InterPro" id="IPR046341">
    <property type="entry name" value="SET_dom_sf"/>
</dbReference>
<dbReference type="PANTHER" id="PTHR47332">
    <property type="entry name" value="SET DOMAIN-CONTAINING PROTEIN 5"/>
    <property type="match status" value="1"/>
</dbReference>
<proteinExistence type="predicted"/>
<dbReference type="PROSITE" id="PS50280">
    <property type="entry name" value="SET"/>
    <property type="match status" value="1"/>
</dbReference>
<evidence type="ECO:0000259" key="2">
    <source>
        <dbReference type="PROSITE" id="PS50280"/>
    </source>
</evidence>
<evidence type="ECO:0000313" key="3">
    <source>
        <dbReference type="EMBL" id="KAF2668065.1"/>
    </source>
</evidence>
<dbReference type="Gene3D" id="2.170.270.10">
    <property type="entry name" value="SET domain"/>
    <property type="match status" value="1"/>
</dbReference>
<dbReference type="OrthoDB" id="1028014at2759"/>
<dbReference type="EMBL" id="MU004237">
    <property type="protein sequence ID" value="KAF2668065.1"/>
    <property type="molecule type" value="Genomic_DNA"/>
</dbReference>
<name>A0A6A6U722_9PEZI</name>
<keyword evidence="1" id="KW-0732">Signal</keyword>
<accession>A0A6A6U722</accession>
<feature type="chain" id="PRO_5025590419" evidence="1">
    <location>
        <begin position="35"/>
        <end position="461"/>
    </location>
</feature>
<dbReference type="SUPFAM" id="SSF82199">
    <property type="entry name" value="SET domain"/>
    <property type="match status" value="1"/>
</dbReference>
<dbReference type="Pfam" id="PF00856">
    <property type="entry name" value="SET"/>
    <property type="match status" value="1"/>
</dbReference>
<dbReference type="Gene3D" id="1.25.40.10">
    <property type="entry name" value="Tetratricopeptide repeat domain"/>
    <property type="match status" value="1"/>
</dbReference>
<sequence length="461" mass="51478">MAPSLQSTRTSRTTTFASSFRNILLLGLATFASADFDVTTFGFALDGTVQDTTPADLFDTTAVCAAPRNWYPYKGDWSAWTQRPMCIDTEPNNAMGVNTQTFCTYANANFADGRGIVLVTSPRVIETILKVPAFAKPSSIAGMNDLINGAFGPPPYVPHVFPMKGIGLVANRSLSRGERIMQETPTWIYDRGMFGVVEERDRLPMHWHGVYMLPKEARDELLALHGAHGGDFVDDLMRTNAFGAYYTDQDMHNNLLPRISRFNHDCRPNAHYYFDPMTMTQYVHAIREIMPNEEILINYTDGETPYQERQAATMVSWGFACSCSICRQPADHIAASDNRIAQIHSIKEKLNDWTTPQPDRTKMAELLIDLYKQERLHAPIATAFEAAAYAYSVIGDRYNTIKYAGQAVEALTILYGADHDLTVDLAGMMNEPETHRTWKFSVKEDGDEAGDDIVEATTTSG</sequence>
<keyword evidence="4" id="KW-1185">Reference proteome</keyword>
<evidence type="ECO:0000256" key="1">
    <source>
        <dbReference type="SAM" id="SignalP"/>
    </source>
</evidence>
<gene>
    <name evidence="3" type="ORF">BT63DRAFT_308646</name>
</gene>
<dbReference type="InterPro" id="IPR053185">
    <property type="entry name" value="SET_domain_protein"/>
</dbReference>
<protein>
    <submittedName>
        <fullName evidence="3">SET domain-containing protein</fullName>
    </submittedName>
</protein>
<feature type="domain" description="SET" evidence="2">
    <location>
        <begin position="153"/>
        <end position="300"/>
    </location>
</feature>